<dbReference type="PATRIC" id="fig|1365248.3.peg.5412"/>
<organism evidence="1 2">
    <name type="scientific">Pseudoalteromonas luteoviolacea CPMOR-1</name>
    <dbReference type="NCBI Taxonomy" id="1365248"/>
    <lineage>
        <taxon>Bacteria</taxon>
        <taxon>Pseudomonadati</taxon>
        <taxon>Pseudomonadota</taxon>
        <taxon>Gammaproteobacteria</taxon>
        <taxon>Alteromonadales</taxon>
        <taxon>Pseudoalteromonadaceae</taxon>
        <taxon>Pseudoalteromonas</taxon>
    </lineage>
</organism>
<proteinExistence type="predicted"/>
<accession>A0A167H3Y4</accession>
<sequence length="126" mass="13002">MSAIATRDGRFRGYPLAGGEKLTANKPAILSNGLLVSVGAVGVCAGVIRETVDNSQGVDKAIRGSVEIGEHMLPNSGDINETHVGQTAFFVDATSNLSIDSATNTRSTAGTITEVDSRGVWVNLGV</sequence>
<gene>
    <name evidence="1" type="ORF">N473_06925</name>
</gene>
<evidence type="ECO:0000313" key="2">
    <source>
        <dbReference type="Proteomes" id="UP000076486"/>
    </source>
</evidence>
<evidence type="ECO:0000313" key="1">
    <source>
        <dbReference type="EMBL" id="KZN57605.1"/>
    </source>
</evidence>
<name>A0A167H3Y4_9GAMM</name>
<dbReference type="Proteomes" id="UP000076486">
    <property type="component" value="Unassembled WGS sequence"/>
</dbReference>
<dbReference type="RefSeq" id="WP_063370383.1">
    <property type="nucleotide sequence ID" value="NZ_AUYC01000095.1"/>
</dbReference>
<dbReference type="EMBL" id="AUYC01000095">
    <property type="protein sequence ID" value="KZN57605.1"/>
    <property type="molecule type" value="Genomic_DNA"/>
</dbReference>
<comment type="caution">
    <text evidence="1">The sequence shown here is derived from an EMBL/GenBank/DDBJ whole genome shotgun (WGS) entry which is preliminary data.</text>
</comment>
<dbReference type="AlphaFoldDB" id="A0A167H3Y4"/>
<protein>
    <recommendedName>
        <fullName evidence="3">DUF2190 domain-containing protein</fullName>
    </recommendedName>
</protein>
<reference evidence="1 2" key="1">
    <citation type="submission" date="2013-07" db="EMBL/GenBank/DDBJ databases">
        <title>Comparative Genomic and Metabolomic Analysis of Twelve Strains of Pseudoalteromonas luteoviolacea.</title>
        <authorList>
            <person name="Vynne N.G."/>
            <person name="Mansson M."/>
            <person name="Gram L."/>
        </authorList>
    </citation>
    <scope>NUCLEOTIDE SEQUENCE [LARGE SCALE GENOMIC DNA]</scope>
    <source>
        <strain evidence="1 2">CPMOR-1</strain>
    </source>
</reference>
<evidence type="ECO:0008006" key="3">
    <source>
        <dbReference type="Google" id="ProtNLM"/>
    </source>
</evidence>